<protein>
    <submittedName>
        <fullName evidence="1">Uncharacterized protein</fullName>
    </submittedName>
</protein>
<organism evidence="1 2">
    <name type="scientific">Sphingomonas citri</name>
    <dbReference type="NCBI Taxonomy" id="2862499"/>
    <lineage>
        <taxon>Bacteria</taxon>
        <taxon>Pseudomonadati</taxon>
        <taxon>Pseudomonadota</taxon>
        <taxon>Alphaproteobacteria</taxon>
        <taxon>Sphingomonadales</taxon>
        <taxon>Sphingomonadaceae</taxon>
        <taxon>Sphingomonas</taxon>
    </lineage>
</organism>
<dbReference type="RefSeq" id="WP_219749308.1">
    <property type="nucleotide sequence ID" value="NZ_JAHXZN010000005.1"/>
</dbReference>
<gene>
    <name evidence="1" type="ORF">KZ820_14390</name>
</gene>
<name>A0ABS7BR29_9SPHN</name>
<evidence type="ECO:0000313" key="1">
    <source>
        <dbReference type="EMBL" id="MBW6531927.1"/>
    </source>
</evidence>
<dbReference type="Proteomes" id="UP000759103">
    <property type="component" value="Unassembled WGS sequence"/>
</dbReference>
<keyword evidence="2" id="KW-1185">Reference proteome</keyword>
<dbReference type="EMBL" id="JAHXZN010000005">
    <property type="protein sequence ID" value="MBW6531927.1"/>
    <property type="molecule type" value="Genomic_DNA"/>
</dbReference>
<sequence length="147" mass="15349">MVSTTAAGTALAISAATPASETASGYAALTFTEIGQIEKLGSLGATYAKVEFQPLKGPKQKHKGSADYGSLQPSLAYDESDAGQTLLRTAAADETSKLYSFMVTYPTGAKRYFQGRVFGAPENVDGADSIVMQNPTVEINTKVVNGT</sequence>
<proteinExistence type="predicted"/>
<evidence type="ECO:0000313" key="2">
    <source>
        <dbReference type="Proteomes" id="UP000759103"/>
    </source>
</evidence>
<reference evidence="1 2" key="1">
    <citation type="submission" date="2021-07" db="EMBL/GenBank/DDBJ databases">
        <title>Sphingomonas sp.</title>
        <authorList>
            <person name="Feng G."/>
            <person name="Li J."/>
            <person name="Pan M."/>
        </authorList>
    </citation>
    <scope>NUCLEOTIDE SEQUENCE [LARGE SCALE GENOMIC DNA]</scope>
    <source>
        <strain evidence="1 2">RRHST34</strain>
    </source>
</reference>
<comment type="caution">
    <text evidence="1">The sequence shown here is derived from an EMBL/GenBank/DDBJ whole genome shotgun (WGS) entry which is preliminary data.</text>
</comment>
<dbReference type="Gene3D" id="4.10.410.40">
    <property type="match status" value="1"/>
</dbReference>
<accession>A0ABS7BR29</accession>